<dbReference type="GO" id="GO:0005829">
    <property type="term" value="C:cytosol"/>
    <property type="evidence" value="ECO:0007669"/>
    <property type="project" value="TreeGrafter"/>
</dbReference>
<dbReference type="InterPro" id="IPR005475">
    <property type="entry name" value="Transketolase-like_Pyr-bd"/>
</dbReference>
<feature type="binding site" evidence="11">
    <location>
        <position position="145"/>
    </location>
    <ligand>
        <name>Mg(2+)</name>
        <dbReference type="ChEBI" id="CHEBI:18420"/>
    </ligand>
</feature>
<dbReference type="InterPro" id="IPR009014">
    <property type="entry name" value="Transketo_C/PFOR_II"/>
</dbReference>
<comment type="cofactor">
    <cofactor evidence="11">
        <name>thiamine diphosphate</name>
        <dbReference type="ChEBI" id="CHEBI:58937"/>
    </cofactor>
    <text evidence="11">Binds 1 thiamine pyrophosphate per subunit.</text>
</comment>
<dbReference type="PANTHER" id="PTHR43322">
    <property type="entry name" value="1-D-DEOXYXYLULOSE 5-PHOSPHATE SYNTHASE-RELATED"/>
    <property type="match status" value="1"/>
</dbReference>
<dbReference type="HOGENOM" id="CLU_009227_1_4_0"/>
<evidence type="ECO:0000256" key="4">
    <source>
        <dbReference type="ARBA" id="ARBA00022679"/>
    </source>
</evidence>
<evidence type="ECO:0000256" key="6">
    <source>
        <dbReference type="ARBA" id="ARBA00022842"/>
    </source>
</evidence>
<dbReference type="Pfam" id="PF02780">
    <property type="entry name" value="Transketolase_C"/>
    <property type="match status" value="1"/>
</dbReference>
<dbReference type="FunFam" id="3.40.50.920:FF:000002">
    <property type="entry name" value="1-deoxy-D-xylulose-5-phosphate synthase"/>
    <property type="match status" value="1"/>
</dbReference>
<dbReference type="SUPFAM" id="SSF52922">
    <property type="entry name" value="TK C-terminal domain-like"/>
    <property type="match status" value="1"/>
</dbReference>
<dbReference type="RefSeq" id="WP_012872342.1">
    <property type="nucleotide sequence ID" value="NC_013523.1"/>
</dbReference>
<dbReference type="GO" id="GO:0009228">
    <property type="term" value="P:thiamine biosynthetic process"/>
    <property type="evidence" value="ECO:0007669"/>
    <property type="project" value="UniProtKB-UniRule"/>
</dbReference>
<keyword evidence="6 11" id="KW-0460">Magnesium</keyword>
<dbReference type="PANTHER" id="PTHR43322:SF5">
    <property type="entry name" value="1-DEOXY-D-XYLULOSE-5-PHOSPHATE SYNTHASE, CHLOROPLASTIC"/>
    <property type="match status" value="1"/>
</dbReference>
<feature type="binding site" evidence="11">
    <location>
        <position position="360"/>
    </location>
    <ligand>
        <name>thiamine diphosphate</name>
        <dbReference type="ChEBI" id="CHEBI:58937"/>
    </ligand>
</feature>
<dbReference type="NCBIfam" id="NF003933">
    <property type="entry name" value="PRK05444.2-2"/>
    <property type="match status" value="1"/>
</dbReference>
<evidence type="ECO:0000256" key="5">
    <source>
        <dbReference type="ARBA" id="ARBA00022723"/>
    </source>
</evidence>
<proteinExistence type="inferred from homology"/>
<evidence type="ECO:0000256" key="3">
    <source>
        <dbReference type="ARBA" id="ARBA00011738"/>
    </source>
</evidence>
<dbReference type="GO" id="GO:0008661">
    <property type="term" value="F:1-deoxy-D-xylulose-5-phosphate synthase activity"/>
    <property type="evidence" value="ECO:0007669"/>
    <property type="project" value="UniProtKB-UniRule"/>
</dbReference>
<feature type="binding site" evidence="11">
    <location>
        <position position="284"/>
    </location>
    <ligand>
        <name>thiamine diphosphate</name>
        <dbReference type="ChEBI" id="CHEBI:58937"/>
    </ligand>
</feature>
<dbReference type="GO" id="GO:0000287">
    <property type="term" value="F:magnesium ion binding"/>
    <property type="evidence" value="ECO:0007669"/>
    <property type="project" value="UniProtKB-UniRule"/>
</dbReference>
<dbReference type="InterPro" id="IPR029061">
    <property type="entry name" value="THDP-binding"/>
</dbReference>
<feature type="binding site" evidence="11">
    <location>
        <begin position="146"/>
        <end position="147"/>
    </location>
    <ligand>
        <name>thiamine diphosphate</name>
        <dbReference type="ChEBI" id="CHEBI:58937"/>
    </ligand>
</feature>
<dbReference type="UniPathway" id="UPA00064">
    <property type="reaction ID" value="UER00091"/>
</dbReference>
<dbReference type="SUPFAM" id="SSF52518">
    <property type="entry name" value="Thiamin diphosphate-binding fold (THDP-binding)"/>
    <property type="match status" value="2"/>
</dbReference>
<dbReference type="CDD" id="cd07033">
    <property type="entry name" value="TPP_PYR_DXS_TK_like"/>
    <property type="match status" value="1"/>
</dbReference>
<dbReference type="InterPro" id="IPR033248">
    <property type="entry name" value="Transketolase_C"/>
</dbReference>
<gene>
    <name evidence="11" type="primary">dxs</name>
    <name evidence="13" type="ordered locus">Sthe_1863</name>
</gene>
<evidence type="ECO:0000313" key="14">
    <source>
        <dbReference type="Proteomes" id="UP000002027"/>
    </source>
</evidence>
<dbReference type="CDD" id="cd02007">
    <property type="entry name" value="TPP_DXS"/>
    <property type="match status" value="1"/>
</dbReference>
<sequence length="629" mass="68081">MLLERVDSPEDLKALSLRELEQLAAEIRQTILDIIVGKTGGHFASNLGSVELAIALHYVFNSPQDKIVWDVGHQAYPHKLITGRRDRFHTIRQPGGLSGFLQREESPHDHFGAGHASTSISAALGMAVAGRLKGERFHTVAVIGDGALTGGMAYEALNNAGSLQVPLIVVLNDNEMSIAPNVGALPKYLSRIRTDERYTQAKIEVERLLHRMPQGDWLLELGKRMKDGLKEVVYHTMIWEELGFTYVGPVDGHNLRDLIETLQQVREIDGPVFVHAVTVKGKGYEPAENDPFKHHAASIKIPGAPPSPPKYQDVFGETLTALAREDERIVAITAAMPDGTGLLPFAKEHPKRFFDVGIAEQHAVTFAAGLATQGLRPVAAIYSTFLQRAFDQVVHDVCIQKLPVVLAMDRAGFAGEDGRTHHGLFDIAYLRCLPNMVLMAPKDENELRHMLKTAILYEDGPIALRYPRGAGVGVPLTGEPHPLPIGRGEVLREGDDITIVALGTMVLPAERAADILAEQGIHATVINARFVKPLDEELILSSAQRTGHLLTVEEAMLAGGFGSAVLELLAREGLRLPVTTLGVPDRIFDHAPQGVLRKQAGLDAETIAARAAALLGARPADVPVAGGGA</sequence>
<dbReference type="Pfam" id="PF02779">
    <property type="entry name" value="Transket_pyr"/>
    <property type="match status" value="1"/>
</dbReference>
<dbReference type="SMART" id="SM00861">
    <property type="entry name" value="Transket_pyr"/>
    <property type="match status" value="1"/>
</dbReference>
<evidence type="ECO:0000256" key="7">
    <source>
        <dbReference type="ARBA" id="ARBA00022977"/>
    </source>
</evidence>
<reference evidence="14" key="1">
    <citation type="submission" date="2009-11" db="EMBL/GenBank/DDBJ databases">
        <title>The complete chromosome 1 of Sphaerobacter thermophilus DSM 20745.</title>
        <authorList>
            <person name="Lucas S."/>
            <person name="Copeland A."/>
            <person name="Lapidus A."/>
            <person name="Glavina del Rio T."/>
            <person name="Dalin E."/>
            <person name="Tice H."/>
            <person name="Bruce D."/>
            <person name="Goodwin L."/>
            <person name="Pitluck S."/>
            <person name="Kyrpides N."/>
            <person name="Mavromatis K."/>
            <person name="Ivanova N."/>
            <person name="Mikhailova N."/>
            <person name="LaButti K.M."/>
            <person name="Clum A."/>
            <person name="Sun H.I."/>
            <person name="Brettin T."/>
            <person name="Detter J.C."/>
            <person name="Han C."/>
            <person name="Larimer F."/>
            <person name="Land M."/>
            <person name="Hauser L."/>
            <person name="Markowitz V."/>
            <person name="Cheng J.F."/>
            <person name="Hugenholtz P."/>
            <person name="Woyke T."/>
            <person name="Wu D."/>
            <person name="Steenblock K."/>
            <person name="Schneider S."/>
            <person name="Pukall R."/>
            <person name="Goeker M."/>
            <person name="Klenk H.P."/>
            <person name="Eisen J.A."/>
        </authorList>
    </citation>
    <scope>NUCLEOTIDE SEQUENCE [LARGE SCALE GENOMIC DNA]</scope>
    <source>
        <strain evidence="14">ATCC 49802 / DSM 20745 / S 6022</strain>
    </source>
</reference>
<feature type="binding site" evidence="11">
    <location>
        <begin position="114"/>
        <end position="116"/>
    </location>
    <ligand>
        <name>thiamine diphosphate</name>
        <dbReference type="ChEBI" id="CHEBI:58937"/>
    </ligand>
</feature>
<keyword evidence="8 11" id="KW-0786">Thiamine pyrophosphate</keyword>
<dbReference type="HAMAP" id="MF_00315">
    <property type="entry name" value="DXP_synth"/>
    <property type="match status" value="1"/>
</dbReference>
<dbReference type="NCBIfam" id="TIGR00204">
    <property type="entry name" value="dxs"/>
    <property type="match status" value="1"/>
</dbReference>
<accession>D1C4X9</accession>
<keyword evidence="7 11" id="KW-0784">Thiamine biosynthesis</keyword>
<keyword evidence="14" id="KW-1185">Reference proteome</keyword>
<dbReference type="GO" id="GO:0030976">
    <property type="term" value="F:thiamine pyrophosphate binding"/>
    <property type="evidence" value="ECO:0007669"/>
    <property type="project" value="UniProtKB-UniRule"/>
</dbReference>
<dbReference type="EC" id="2.2.1.7" evidence="11"/>
<evidence type="ECO:0000256" key="1">
    <source>
        <dbReference type="ARBA" id="ARBA00004980"/>
    </source>
</evidence>
<dbReference type="GO" id="GO:0016114">
    <property type="term" value="P:terpenoid biosynthetic process"/>
    <property type="evidence" value="ECO:0007669"/>
    <property type="project" value="UniProtKB-UniRule"/>
</dbReference>
<reference evidence="13 14" key="2">
    <citation type="journal article" date="2010" name="Stand. Genomic Sci.">
        <title>Complete genome sequence of Desulfohalobium retbaense type strain (HR(100)).</title>
        <authorList>
            <person name="Spring S."/>
            <person name="Nolan M."/>
            <person name="Lapidus A."/>
            <person name="Glavina Del Rio T."/>
            <person name="Copeland A."/>
            <person name="Tice H."/>
            <person name="Cheng J.F."/>
            <person name="Lucas S."/>
            <person name="Land M."/>
            <person name="Chen F."/>
            <person name="Bruce D."/>
            <person name="Goodwin L."/>
            <person name="Pitluck S."/>
            <person name="Ivanova N."/>
            <person name="Mavromatis K."/>
            <person name="Mikhailova N."/>
            <person name="Pati A."/>
            <person name="Chen A."/>
            <person name="Palaniappan K."/>
            <person name="Hauser L."/>
            <person name="Chang Y.J."/>
            <person name="Jeffries C.D."/>
            <person name="Munk C."/>
            <person name="Kiss H."/>
            <person name="Chain P."/>
            <person name="Han C."/>
            <person name="Brettin T."/>
            <person name="Detter J.C."/>
            <person name="Schuler E."/>
            <person name="Goker M."/>
            <person name="Rohde M."/>
            <person name="Bristow J."/>
            <person name="Eisen J.A."/>
            <person name="Markowitz V."/>
            <person name="Hugenholtz P."/>
            <person name="Kyrpides N.C."/>
            <person name="Klenk H.P."/>
        </authorList>
    </citation>
    <scope>NUCLEOTIDE SEQUENCE [LARGE SCALE GENOMIC DNA]</scope>
    <source>
        <strain evidence="14">ATCC 49802 / DSM 20745 / S 6022</strain>
    </source>
</reference>
<evidence type="ECO:0000256" key="8">
    <source>
        <dbReference type="ARBA" id="ARBA00023052"/>
    </source>
</evidence>
<dbReference type="PROSITE" id="PS00801">
    <property type="entry name" value="TRANSKETOLASE_1"/>
    <property type="match status" value="1"/>
</dbReference>
<protein>
    <recommendedName>
        <fullName evidence="11">1-deoxy-D-xylulose-5-phosphate synthase</fullName>
        <ecNumber evidence="11">2.2.1.7</ecNumber>
    </recommendedName>
    <alternativeName>
        <fullName evidence="11">1-deoxyxylulose-5-phosphate synthase</fullName>
        <shortName evidence="11">DXP synthase</shortName>
        <shortName evidence="11">DXPS</shortName>
    </alternativeName>
</protein>
<dbReference type="FunFam" id="3.40.50.970:FF:000005">
    <property type="entry name" value="1-deoxy-D-xylulose-5-phosphate synthase"/>
    <property type="match status" value="1"/>
</dbReference>
<feature type="binding site" evidence="11">
    <location>
        <position position="174"/>
    </location>
    <ligand>
        <name>Mg(2+)</name>
        <dbReference type="ChEBI" id="CHEBI:18420"/>
    </ligand>
</feature>
<dbReference type="STRING" id="479434.Sthe_1863"/>
<dbReference type="InterPro" id="IPR005477">
    <property type="entry name" value="Dxylulose-5-P_synthase"/>
</dbReference>
<comment type="subunit">
    <text evidence="3 11">Homodimer.</text>
</comment>
<feature type="binding site" evidence="11">
    <location>
        <position position="73"/>
    </location>
    <ligand>
        <name>thiamine diphosphate</name>
        <dbReference type="ChEBI" id="CHEBI:58937"/>
    </ligand>
</feature>
<comment type="pathway">
    <text evidence="1 11">Metabolic intermediate biosynthesis; 1-deoxy-D-xylulose 5-phosphate biosynthesis; 1-deoxy-D-xylulose 5-phosphate from D-glyceraldehyde 3-phosphate and pyruvate: step 1/1.</text>
</comment>
<evidence type="ECO:0000256" key="10">
    <source>
        <dbReference type="ARBA" id="ARBA00055605"/>
    </source>
</evidence>
<comment type="cofactor">
    <cofactor evidence="11">
        <name>Mg(2+)</name>
        <dbReference type="ChEBI" id="CHEBI:18420"/>
    </cofactor>
    <text evidence="11">Binds 1 Mg(2+) ion per subunit.</text>
</comment>
<comment type="function">
    <text evidence="10 11">Catalyzes the acyloin condensation reaction between C atoms 2 and 3 of pyruvate and glyceraldehyde 3-phosphate to yield 1-deoxy-D-xylulose-5-phosphate (DXP).</text>
</comment>
<keyword evidence="4 11" id="KW-0808">Transferase</keyword>
<name>D1C4X9_SPHTD</name>
<dbReference type="GO" id="GO:0019288">
    <property type="term" value="P:isopentenyl diphosphate biosynthetic process, methylerythritol 4-phosphate pathway"/>
    <property type="evidence" value="ECO:0007669"/>
    <property type="project" value="TreeGrafter"/>
</dbReference>
<dbReference type="FunCoup" id="D1C4X9">
    <property type="interactions" value="355"/>
</dbReference>
<keyword evidence="5 11" id="KW-0479">Metal-binding</keyword>
<keyword evidence="9 11" id="KW-0414">Isoprene biosynthesis</keyword>
<feature type="binding site" evidence="11">
    <location>
        <position position="174"/>
    </location>
    <ligand>
        <name>thiamine diphosphate</name>
        <dbReference type="ChEBI" id="CHEBI:58937"/>
    </ligand>
</feature>
<comment type="catalytic activity">
    <reaction evidence="11">
        <text>D-glyceraldehyde 3-phosphate + pyruvate + H(+) = 1-deoxy-D-xylulose 5-phosphate + CO2</text>
        <dbReference type="Rhea" id="RHEA:12605"/>
        <dbReference type="ChEBI" id="CHEBI:15361"/>
        <dbReference type="ChEBI" id="CHEBI:15378"/>
        <dbReference type="ChEBI" id="CHEBI:16526"/>
        <dbReference type="ChEBI" id="CHEBI:57792"/>
        <dbReference type="ChEBI" id="CHEBI:59776"/>
        <dbReference type="EC" id="2.2.1.7"/>
    </reaction>
</comment>
<feature type="domain" description="Transketolase-like pyrimidine-binding" evidence="12">
    <location>
        <begin position="309"/>
        <end position="474"/>
    </location>
</feature>
<evidence type="ECO:0000256" key="11">
    <source>
        <dbReference type="HAMAP-Rule" id="MF_00315"/>
    </source>
</evidence>
<evidence type="ECO:0000256" key="9">
    <source>
        <dbReference type="ARBA" id="ARBA00023229"/>
    </source>
</evidence>
<dbReference type="Pfam" id="PF13292">
    <property type="entry name" value="DXP_synthase_N"/>
    <property type="match status" value="1"/>
</dbReference>
<dbReference type="EMBL" id="CP001823">
    <property type="protein sequence ID" value="ACZ39296.1"/>
    <property type="molecule type" value="Genomic_DNA"/>
</dbReference>
<dbReference type="Gene3D" id="3.40.50.920">
    <property type="match status" value="1"/>
</dbReference>
<evidence type="ECO:0000313" key="13">
    <source>
        <dbReference type="EMBL" id="ACZ39296.1"/>
    </source>
</evidence>
<comment type="similarity">
    <text evidence="2 11">Belongs to the transketolase family. DXPS subfamily.</text>
</comment>
<dbReference type="OrthoDB" id="9803371at2"/>
<dbReference type="Gene3D" id="3.40.50.970">
    <property type="match status" value="2"/>
</dbReference>
<dbReference type="KEGG" id="sti:Sthe_1863"/>
<dbReference type="eggNOG" id="COG1154">
    <property type="taxonomic scope" value="Bacteria"/>
</dbReference>
<dbReference type="InterPro" id="IPR049557">
    <property type="entry name" value="Transketolase_CS"/>
</dbReference>
<evidence type="ECO:0000259" key="12">
    <source>
        <dbReference type="SMART" id="SM00861"/>
    </source>
</evidence>
<dbReference type="Proteomes" id="UP000002027">
    <property type="component" value="Chromosome 1"/>
</dbReference>
<dbReference type="AlphaFoldDB" id="D1C4X9"/>
<organism evidence="13 14">
    <name type="scientific">Sphaerobacter thermophilus (strain ATCC 49802 / DSM 20745 / KCCM 41009 / NCIMB 13125 / S 6022)</name>
    <dbReference type="NCBI Taxonomy" id="479434"/>
    <lineage>
        <taxon>Bacteria</taxon>
        <taxon>Pseudomonadati</taxon>
        <taxon>Thermomicrobiota</taxon>
        <taxon>Thermomicrobia</taxon>
        <taxon>Sphaerobacterales</taxon>
        <taxon>Sphaerobacterineae</taxon>
        <taxon>Sphaerobacteraceae</taxon>
        <taxon>Sphaerobacter</taxon>
    </lineage>
</organism>
<dbReference type="InParanoid" id="D1C4X9"/>
<evidence type="ECO:0000256" key="2">
    <source>
        <dbReference type="ARBA" id="ARBA00011081"/>
    </source>
</evidence>